<proteinExistence type="predicted"/>
<feature type="region of interest" description="Disordered" evidence="1">
    <location>
        <begin position="1151"/>
        <end position="1170"/>
    </location>
</feature>
<dbReference type="SUPFAM" id="SSF103515">
    <property type="entry name" value="Autotransporter"/>
    <property type="match status" value="1"/>
</dbReference>
<comment type="caution">
    <text evidence="4">The sequence shown here is derived from an EMBL/GenBank/DDBJ whole genome shotgun (WGS) entry which is preliminary data.</text>
</comment>
<sequence>MRATCSLLATLAFTVPAHALSCNPNASNAYTIPPGSYSAPQSYGVADFFTVLNQGNFDYATNSSTHNALNIGAAGGKPDTCGFTFTNQGAVAITAPPSDAGPTDFRILNLYALGTDKSDGNSPDPGGQSGPIALTINGSVSVTSQIASFAYGAYGIWVQSLGGRGDASDKGNVNGADGGGAGAVSAAIGGASLSVQTASTGTGAALRIQQVGGQGGEGNNDSRGGTGGTAQAQTITLTDSRLTTTGPNLAGLTVIQTGGPGGNGGLEDNQQNSPGGPGGAAAGISLTLAQGSGPGNAISTNGSSATAVSVLVQGGAGGTGANTGGGLQINSLGGNGGAGSAPGQITLNSSGAQSVTTAGAKSPAILLVSQGGAGGAGGEAQSLAGGTSGSGGSGGDGGGITTFLASGTTLRTTGDTSPGLVLRSLGGAGGIGGRGAGNVEIDSGAGGAGGAGGFVGGTLYSGVGITTTGSNAHGVVLQSVGAQGGKASDASGLISSSGSGGGGGQSLGLDFANQGTITTTGAAARGILAQSISGDGGPGANADATIGSPGAGGAPGSILTMTVMNSGTIATSGAGAQGILAQSIGGGGGTGGSTSGDFFSAQGGAGIAGASGGTVVVGQSGRITTSGSTAAGILAQSIGGGGGDGGDGSGVFSSNGGAGGAGGNGGAVTTTLGGSISTAGDLSHGVIAQSIGGGGGNGGNATAAGVTVTYTLGGTAGGGGTGSAVSTSAQGATIVATGSGADGILAQSIGGGGGSGGNASGITVDGGFSFAAAIGGTGGGGGSGGAVTVRLGSTTVTTGGGAGAAPPVDAIGVLAQSIGGGGGAGGGANALAVAVSRPTLPDEPSLAIAATYGAGGAGATAGNGGTVDLELGTAVNGMSGGATIRTAGTGSHGAVAQSIGGGGGQGGDSSAMSGTIGSTSEYGAEGGTATSVTLAVALGGTGGKGGSGGAVTISAGGLGTPSMVATTGDGAYGLLAQSVGGGGGNAGIGSATFDYTGNANNHTLTVGLGAKGGAGGPGGTVSVDLAGTSTVQTRGSGAIGVLAQSVGGGGGTSTGSTVDLGTLASFSQKNAQGEEGPFQGKLTSTISVGQTGASGGSGATAQVNHQGSVTTIGNDAPAIVVQSIGGGGGVGGSAGNDAGASAGASTSAAATRSLTDAATEAEDPPSNPFNPNITFQTALNLSVGGKGGTGGSGGAVTLEHGGRVVTSGDYAPGLVAQSIGGGGGRGGTAVAGGEGNSLSSIIGSALVTSNVSLGASGGGGVGGSAGPVTVTLDGGASVTTGAAGRGSPGSGVQSVGLLAQSIGGGGGTGADGTVQPNGLLFLGAGLAGGGGSAGSGNTVRLQQPSGGNPVTVTTSGGAGHGIVLQSIGGGGGLGGAGSTLAATVSRFPSLSVGLKLGGAAGSSGDGGSVQVDNPILDLRTAGMGAYGLVAQSIGGGGGLADVTGSPASLQGLGGQGGSGNGGPVTVQLPQGSSIATTGLGAHGLVAQSVGGGGGIATGYQAGVTPALVGPPAFGTSSGNGGAVSVTALGSITTTGPGAFGIIAQSVGRGGGLATIGSQFYAASMGGASSGGLAGTVLVDLQGTISATGENAVGVFAQSVNGQTVSANTVTVNLGVYAPARVTGGSGQGAGLWIESGNAGNTISVGGGSSVAALSNLAINYTGGSGVNVLNDGTITGSTTLGSSAYTLTNRGTLQPSATGTGEAVIAGSFVQTPAGRLATQADFAARTAGRFVVTGDAQLAGTVQARLASVVANTPVPVLTVQGRATGSLSAASTALFDFAVVPSAGEAEQRFDLVATGSRLADPRFALTPGRQAVAGYLDRVFAAGTPQFGTFFAGLDRAASSPGDYGQRIGQLGPRSVLSVGAQRAQDAAFVANAAMSCPVFAAGTAFLTEGACTYARLGGRTTSVGADADRGRMGIDSTVLQIGGQGELAPGWFLGGSLAYETGRLDGRDGVRGGLDVGHGVLTLKRQEGPWLLTGAAFGSVGQVDLRRTVGLPGVGGLATGSTTPTTLGGRLRAAYTIGTETLYLRPFLNLDVVGARFGSYTEAGLGAFGLRHDAAAQTAAILTPALEVGLRTNLDAGMVLRSFVSAGVDIRTSDTWRATTRLIGAPAGVGGFTTLVPQDRAAARVSAGLQLFANEAIDLRAQYDGGFSDRATIHGGMLTFSYRM</sequence>
<feature type="compositionally biased region" description="Gly residues" evidence="1">
    <location>
        <begin position="212"/>
        <end position="228"/>
    </location>
</feature>
<feature type="region of interest" description="Disordered" evidence="1">
    <location>
        <begin position="254"/>
        <end position="283"/>
    </location>
</feature>
<keyword evidence="5" id="KW-1185">Reference proteome</keyword>
<organism evidence="4 5">
    <name type="scientific">Methylobacterium oryzihabitans</name>
    <dbReference type="NCBI Taxonomy" id="2499852"/>
    <lineage>
        <taxon>Bacteria</taxon>
        <taxon>Pseudomonadati</taxon>
        <taxon>Pseudomonadota</taxon>
        <taxon>Alphaproteobacteria</taxon>
        <taxon>Hyphomicrobiales</taxon>
        <taxon>Methylobacteriaceae</taxon>
        <taxon>Methylobacterium</taxon>
    </lineage>
</organism>
<dbReference type="RefSeq" id="WP_127728546.1">
    <property type="nucleotide sequence ID" value="NZ_SACP01000007.1"/>
</dbReference>
<gene>
    <name evidence="4" type="ORF">EOE48_09455</name>
</gene>
<feature type="domain" description="Autotransporter" evidence="3">
    <location>
        <begin position="1889"/>
        <end position="2168"/>
    </location>
</feature>
<dbReference type="OrthoDB" id="7794164at2"/>
<evidence type="ECO:0000256" key="2">
    <source>
        <dbReference type="SAM" id="SignalP"/>
    </source>
</evidence>
<name>A0A437PA07_9HYPH</name>
<feature type="region of interest" description="Disordered" evidence="1">
    <location>
        <begin position="211"/>
        <end position="230"/>
    </location>
</feature>
<evidence type="ECO:0000313" key="4">
    <source>
        <dbReference type="EMBL" id="RVU19109.1"/>
    </source>
</evidence>
<feature type="compositionally biased region" description="Gly residues" evidence="1">
    <location>
        <begin position="386"/>
        <end position="400"/>
    </location>
</feature>
<dbReference type="InterPro" id="IPR036709">
    <property type="entry name" value="Autotransporte_beta_dom_sf"/>
</dbReference>
<evidence type="ECO:0000256" key="1">
    <source>
        <dbReference type="SAM" id="MobiDB-lite"/>
    </source>
</evidence>
<dbReference type="PROSITE" id="PS51208">
    <property type="entry name" value="AUTOTRANSPORTER"/>
    <property type="match status" value="1"/>
</dbReference>
<feature type="region of interest" description="Disordered" evidence="1">
    <location>
        <begin position="1070"/>
        <end position="1102"/>
    </location>
</feature>
<feature type="signal peptide" evidence="2">
    <location>
        <begin position="1"/>
        <end position="19"/>
    </location>
</feature>
<feature type="region of interest" description="Disordered" evidence="1">
    <location>
        <begin position="377"/>
        <end position="400"/>
    </location>
</feature>
<protein>
    <submittedName>
        <fullName evidence="4">Autotransporter outer membrane beta-barrel domain-containing protein</fullName>
    </submittedName>
</protein>
<evidence type="ECO:0000259" key="3">
    <source>
        <dbReference type="PROSITE" id="PS51208"/>
    </source>
</evidence>
<reference evidence="4 5" key="1">
    <citation type="submission" date="2019-01" db="EMBL/GenBank/DDBJ databases">
        <authorList>
            <person name="Chen W.-M."/>
        </authorList>
    </citation>
    <scope>NUCLEOTIDE SEQUENCE [LARGE SCALE GENOMIC DNA]</scope>
    <source>
        <strain evidence="4 5">TER-1</strain>
    </source>
</reference>
<evidence type="ECO:0000313" key="5">
    <source>
        <dbReference type="Proteomes" id="UP000286997"/>
    </source>
</evidence>
<dbReference type="Proteomes" id="UP000286997">
    <property type="component" value="Unassembled WGS sequence"/>
</dbReference>
<accession>A0A437PA07</accession>
<dbReference type="SMART" id="SM00869">
    <property type="entry name" value="Autotransporter"/>
    <property type="match status" value="1"/>
</dbReference>
<keyword evidence="2" id="KW-0732">Signal</keyword>
<dbReference type="InterPro" id="IPR005546">
    <property type="entry name" value="Autotransporte_beta"/>
</dbReference>
<dbReference type="EMBL" id="SACP01000007">
    <property type="protein sequence ID" value="RVU19109.1"/>
    <property type="molecule type" value="Genomic_DNA"/>
</dbReference>
<feature type="chain" id="PRO_5019094329" evidence="2">
    <location>
        <begin position="20"/>
        <end position="2168"/>
    </location>
</feature>